<sequence length="212" mass="22742">MSPETPKAALTRTERQQSRTRRLVMDAGRELIAAKGLNGLRVQDVTERADIALGSFYNYFASKDALVEAVISETLSAVAEATVTDLDNATDPAEVVATACLKVVGLARSEPELARLTVNIAHSEALFSEAIHPHARFAVERGVASGRFVVANLEVLLTLVIGGAFALMREILDGKHGAYAEVDFARHILASLGIRPEEALVIANHIKQSISS</sequence>
<evidence type="ECO:0000256" key="5">
    <source>
        <dbReference type="SAM" id="MobiDB-lite"/>
    </source>
</evidence>
<evidence type="ECO:0000313" key="8">
    <source>
        <dbReference type="Proteomes" id="UP000467249"/>
    </source>
</evidence>
<evidence type="ECO:0000259" key="6">
    <source>
        <dbReference type="PROSITE" id="PS50977"/>
    </source>
</evidence>
<dbReference type="PROSITE" id="PS50977">
    <property type="entry name" value="HTH_TETR_2"/>
    <property type="match status" value="1"/>
</dbReference>
<dbReference type="Pfam" id="PF21306">
    <property type="entry name" value="TetR_C_40"/>
    <property type="match status" value="1"/>
</dbReference>
<keyword evidence="8" id="KW-1185">Reference proteome</keyword>
<dbReference type="PANTHER" id="PTHR30055">
    <property type="entry name" value="HTH-TYPE TRANSCRIPTIONAL REGULATOR RUTR"/>
    <property type="match status" value="1"/>
</dbReference>
<keyword evidence="1" id="KW-0805">Transcription regulation</keyword>
<evidence type="ECO:0000256" key="3">
    <source>
        <dbReference type="ARBA" id="ARBA00023163"/>
    </source>
</evidence>
<gene>
    <name evidence="7" type="ORF">MANY_23840</name>
</gene>
<dbReference type="GO" id="GO:0000976">
    <property type="term" value="F:transcription cis-regulatory region binding"/>
    <property type="evidence" value="ECO:0007669"/>
    <property type="project" value="TreeGrafter"/>
</dbReference>
<evidence type="ECO:0000256" key="2">
    <source>
        <dbReference type="ARBA" id="ARBA00023125"/>
    </source>
</evidence>
<dbReference type="GO" id="GO:0003700">
    <property type="term" value="F:DNA-binding transcription factor activity"/>
    <property type="evidence" value="ECO:0007669"/>
    <property type="project" value="TreeGrafter"/>
</dbReference>
<reference evidence="7 8" key="1">
    <citation type="journal article" date="2019" name="Emerg. Microbes Infect.">
        <title>Comprehensive subspecies identification of 175 nontuberculous mycobacteria species based on 7547 genomic profiles.</title>
        <authorList>
            <person name="Matsumoto Y."/>
            <person name="Kinjo T."/>
            <person name="Motooka D."/>
            <person name="Nabeya D."/>
            <person name="Jung N."/>
            <person name="Uechi K."/>
            <person name="Horii T."/>
            <person name="Iida T."/>
            <person name="Fujita J."/>
            <person name="Nakamura S."/>
        </authorList>
    </citation>
    <scope>NUCLEOTIDE SEQUENCE [LARGE SCALE GENOMIC DNA]</scope>
    <source>
        <strain evidence="7 8">JCM 30275</strain>
    </source>
</reference>
<dbReference type="SUPFAM" id="SSF46689">
    <property type="entry name" value="Homeodomain-like"/>
    <property type="match status" value="1"/>
</dbReference>
<name>A0A6N4WA31_9MYCO</name>
<dbReference type="Pfam" id="PF00440">
    <property type="entry name" value="TetR_N"/>
    <property type="match status" value="1"/>
</dbReference>
<organism evidence="7 8">
    <name type="scientific">Mycolicibacterium anyangense</name>
    <dbReference type="NCBI Taxonomy" id="1431246"/>
    <lineage>
        <taxon>Bacteria</taxon>
        <taxon>Bacillati</taxon>
        <taxon>Actinomycetota</taxon>
        <taxon>Actinomycetes</taxon>
        <taxon>Mycobacteriales</taxon>
        <taxon>Mycobacteriaceae</taxon>
        <taxon>Mycolicibacterium</taxon>
    </lineage>
</organism>
<dbReference type="InterPro" id="IPR050109">
    <property type="entry name" value="HTH-type_TetR-like_transc_reg"/>
</dbReference>
<proteinExistence type="predicted"/>
<dbReference type="KEGG" id="many:MANY_23840"/>
<dbReference type="AlphaFoldDB" id="A0A6N4WA31"/>
<dbReference type="Proteomes" id="UP000467249">
    <property type="component" value="Chromosome"/>
</dbReference>
<dbReference type="EMBL" id="AP022620">
    <property type="protein sequence ID" value="BBZ77047.1"/>
    <property type="molecule type" value="Genomic_DNA"/>
</dbReference>
<feature type="DNA-binding region" description="H-T-H motif" evidence="4">
    <location>
        <begin position="41"/>
        <end position="60"/>
    </location>
</feature>
<feature type="domain" description="HTH tetR-type" evidence="6">
    <location>
        <begin position="18"/>
        <end position="78"/>
    </location>
</feature>
<evidence type="ECO:0000256" key="1">
    <source>
        <dbReference type="ARBA" id="ARBA00023015"/>
    </source>
</evidence>
<keyword evidence="2 4" id="KW-0238">DNA-binding</keyword>
<accession>A0A6N4WA31</accession>
<protein>
    <submittedName>
        <fullName evidence="7">TetR family transcriptional regulator</fullName>
    </submittedName>
</protein>
<evidence type="ECO:0000256" key="4">
    <source>
        <dbReference type="PROSITE-ProRule" id="PRU00335"/>
    </source>
</evidence>
<keyword evidence="3" id="KW-0804">Transcription</keyword>
<dbReference type="InterPro" id="IPR009057">
    <property type="entry name" value="Homeodomain-like_sf"/>
</dbReference>
<evidence type="ECO:0000313" key="7">
    <source>
        <dbReference type="EMBL" id="BBZ77047.1"/>
    </source>
</evidence>
<dbReference type="InterPro" id="IPR049513">
    <property type="entry name" value="TetR_C_40"/>
</dbReference>
<dbReference type="InterPro" id="IPR001647">
    <property type="entry name" value="HTH_TetR"/>
</dbReference>
<dbReference type="PRINTS" id="PR00455">
    <property type="entry name" value="HTHTETR"/>
</dbReference>
<feature type="region of interest" description="Disordered" evidence="5">
    <location>
        <begin position="1"/>
        <end position="20"/>
    </location>
</feature>
<dbReference type="PANTHER" id="PTHR30055:SF234">
    <property type="entry name" value="HTH-TYPE TRANSCRIPTIONAL REGULATOR BETI"/>
    <property type="match status" value="1"/>
</dbReference>
<dbReference type="Gene3D" id="1.10.357.10">
    <property type="entry name" value="Tetracycline Repressor, domain 2"/>
    <property type="match status" value="1"/>
</dbReference>